<proteinExistence type="predicted"/>
<dbReference type="RefSeq" id="WP_066840244.1">
    <property type="nucleotide sequence ID" value="NZ_LSTQ01000024.1"/>
</dbReference>
<dbReference type="STRING" id="1705.CA21670_01810"/>
<accession>A0A177ICC8</accession>
<keyword evidence="2" id="KW-1185">Reference proteome</keyword>
<evidence type="ECO:0000313" key="1">
    <source>
        <dbReference type="EMBL" id="OAH25931.1"/>
    </source>
</evidence>
<dbReference type="EMBL" id="LSTQ01000024">
    <property type="protein sequence ID" value="OAH25931.1"/>
    <property type="molecule type" value="Genomic_DNA"/>
</dbReference>
<sequence>MNTFQTDTVQDGLVPNDPYQAFVYLQTHGMEILREIFGYPAQELADEGMTLDTAQARGLSLDQLLMIDRHAQSLHIQDAAWILRAELTAYDGCRYATAYCQVEEDLGDHWICEPS</sequence>
<dbReference type="AlphaFoldDB" id="A0A177ICC8"/>
<dbReference type="Proteomes" id="UP000076947">
    <property type="component" value="Unassembled WGS sequence"/>
</dbReference>
<gene>
    <name evidence="1" type="ORF">AYJ05_00285</name>
</gene>
<organism evidence="1 2">
    <name type="scientific">Corynebacterium stationis</name>
    <dbReference type="NCBI Taxonomy" id="1705"/>
    <lineage>
        <taxon>Bacteria</taxon>
        <taxon>Bacillati</taxon>
        <taxon>Actinomycetota</taxon>
        <taxon>Actinomycetes</taxon>
        <taxon>Mycobacteriales</taxon>
        <taxon>Corynebacteriaceae</taxon>
        <taxon>Corynebacterium</taxon>
    </lineage>
</organism>
<protein>
    <submittedName>
        <fullName evidence="1">Uncharacterized protein</fullName>
    </submittedName>
</protein>
<comment type="caution">
    <text evidence="1">The sequence shown here is derived from an EMBL/GenBank/DDBJ whole genome shotgun (WGS) entry which is preliminary data.</text>
</comment>
<evidence type="ECO:0000313" key="2">
    <source>
        <dbReference type="Proteomes" id="UP000076947"/>
    </source>
</evidence>
<reference evidence="2" key="1">
    <citation type="submission" date="2016-02" db="EMBL/GenBank/DDBJ databases">
        <authorList>
            <person name="Kaur G."/>
            <person name="Nair G.R."/>
            <person name="Mayilraj S."/>
        </authorList>
    </citation>
    <scope>NUCLEOTIDE SEQUENCE [LARGE SCALE GENOMIC DNA]</scope>
    <source>
        <strain evidence="2">GA-15</strain>
    </source>
</reference>
<name>A0A177ICC8_9CORY</name>